<dbReference type="Proteomes" id="UP000631521">
    <property type="component" value="Chromosome"/>
</dbReference>
<accession>A0A9E6NWC2</accession>
<reference evidence="1 2" key="2">
    <citation type="journal article" date="2021" name="Microorganisms">
        <title>The Ever-Expanding Pseudomonas Genus: Description of 43 New Species and Partition of the Pseudomonas putida Group.</title>
        <authorList>
            <person name="Girard L."/>
            <person name="Lood C."/>
            <person name="Hofte M."/>
            <person name="Vandamme P."/>
            <person name="Rokni-Zadeh H."/>
            <person name="van Noort V."/>
            <person name="Lavigne R."/>
            <person name="De Mot R."/>
        </authorList>
    </citation>
    <scope>NUCLEOTIDE SEQUENCE [LARGE SCALE GENOMIC DNA]</scope>
    <source>
        <strain evidence="1 2">SWRI65</strain>
    </source>
</reference>
<sequence length="56" mass="6263">MRPLILFMTLFRSFMGLLFLSAQISDGRVQVVVDGRALASQMHDSVELELKKGVPL</sequence>
<proteinExistence type="predicted"/>
<gene>
    <name evidence="1" type="ORF">HU739_015460</name>
</gene>
<name>A0A9E6NWC2_9PSED</name>
<protein>
    <submittedName>
        <fullName evidence="1">Uncharacterized protein</fullName>
    </submittedName>
</protein>
<dbReference type="AlphaFoldDB" id="A0A9E6NWC2"/>
<dbReference type="KEGG" id="phv:HU739_015460"/>
<evidence type="ECO:0000313" key="1">
    <source>
        <dbReference type="EMBL" id="QXI15318.1"/>
    </source>
</evidence>
<dbReference type="RefSeq" id="WP_186549503.1">
    <property type="nucleotide sequence ID" value="NZ_CP077091.1"/>
</dbReference>
<keyword evidence="2" id="KW-1185">Reference proteome</keyword>
<organism evidence="1 2">
    <name type="scientific">Pseudomonas hamedanensis</name>
    <dbReference type="NCBI Taxonomy" id="2745504"/>
    <lineage>
        <taxon>Bacteria</taxon>
        <taxon>Pseudomonadati</taxon>
        <taxon>Pseudomonadota</taxon>
        <taxon>Gammaproteobacteria</taxon>
        <taxon>Pseudomonadales</taxon>
        <taxon>Pseudomonadaceae</taxon>
        <taxon>Pseudomonas</taxon>
    </lineage>
</organism>
<dbReference type="EMBL" id="CP077091">
    <property type="protein sequence ID" value="QXI15318.1"/>
    <property type="molecule type" value="Genomic_DNA"/>
</dbReference>
<evidence type="ECO:0000313" key="2">
    <source>
        <dbReference type="Proteomes" id="UP000631521"/>
    </source>
</evidence>
<reference evidence="1 2" key="1">
    <citation type="journal article" date="2020" name="Microorganisms">
        <title>Reliable Identification of Environmental Pseudomonas Isolates Using the rpoD Gene.</title>
        <authorList>
            <consortium name="The Broad Institute Genome Sequencing Platform"/>
            <person name="Girard L."/>
            <person name="Lood C."/>
            <person name="Rokni-Zadeh H."/>
            <person name="van Noort V."/>
            <person name="Lavigne R."/>
            <person name="De Mot R."/>
        </authorList>
    </citation>
    <scope>NUCLEOTIDE SEQUENCE [LARGE SCALE GENOMIC DNA]</scope>
    <source>
        <strain evidence="1 2">SWRI65</strain>
    </source>
</reference>